<dbReference type="RefSeq" id="WP_162836896.1">
    <property type="nucleotide sequence ID" value="NZ_CP008953.1"/>
</dbReference>
<protein>
    <submittedName>
        <fullName evidence="2">Putative membrane protein</fullName>
    </submittedName>
</protein>
<keyword evidence="1" id="KW-1133">Transmembrane helix</keyword>
<organism evidence="2 3">
    <name type="scientific">Amycolatopsis japonica</name>
    <dbReference type="NCBI Taxonomy" id="208439"/>
    <lineage>
        <taxon>Bacteria</taxon>
        <taxon>Bacillati</taxon>
        <taxon>Actinomycetota</taxon>
        <taxon>Actinomycetes</taxon>
        <taxon>Pseudonocardiales</taxon>
        <taxon>Pseudonocardiaceae</taxon>
        <taxon>Amycolatopsis</taxon>
        <taxon>Amycolatopsis japonica group</taxon>
    </lineage>
</organism>
<dbReference type="STRING" id="208439.AJAP_09725"/>
<feature type="transmembrane region" description="Helical" evidence="1">
    <location>
        <begin position="7"/>
        <end position="26"/>
    </location>
</feature>
<sequence>MAKPTPLQLRNIVMALLMAGALVWNLSIGGAWWLTAIFSVGIVLSLFSAYLNRPGARP</sequence>
<name>A0A075UPD8_9PSEU</name>
<proteinExistence type="predicted"/>
<keyword evidence="1" id="KW-0812">Transmembrane</keyword>
<feature type="transmembrane region" description="Helical" evidence="1">
    <location>
        <begin position="32"/>
        <end position="51"/>
    </location>
</feature>
<reference evidence="2 3" key="1">
    <citation type="journal article" date="2014" name="J. Biotechnol.">
        <title>Complete genome sequence of the actinobacterium Amycolatopsis japonica MG417-CF17(T) (=DSM 44213T) producing (S,S)-N,N'-ethylenediaminedisuccinic acid.</title>
        <authorList>
            <person name="Stegmann E."/>
            <person name="Albersmeier A."/>
            <person name="Spohn M."/>
            <person name="Gert H."/>
            <person name="Weber T."/>
            <person name="Wohlleben W."/>
            <person name="Kalinowski J."/>
            <person name="Ruckert C."/>
        </authorList>
    </citation>
    <scope>NUCLEOTIDE SEQUENCE [LARGE SCALE GENOMIC DNA]</scope>
    <source>
        <strain evidence="3">MG417-CF17 (DSM 44213)</strain>
    </source>
</reference>
<keyword evidence="1" id="KW-0472">Membrane</keyword>
<dbReference type="EMBL" id="CP008953">
    <property type="protein sequence ID" value="AIG74843.1"/>
    <property type="molecule type" value="Genomic_DNA"/>
</dbReference>
<dbReference type="AlphaFoldDB" id="A0A075UPD8"/>
<evidence type="ECO:0000313" key="2">
    <source>
        <dbReference type="EMBL" id="AIG74843.1"/>
    </source>
</evidence>
<dbReference type="KEGG" id="aja:AJAP_09725"/>
<accession>A0A075UPD8</accession>
<evidence type="ECO:0000256" key="1">
    <source>
        <dbReference type="SAM" id="Phobius"/>
    </source>
</evidence>
<evidence type="ECO:0000313" key="3">
    <source>
        <dbReference type="Proteomes" id="UP000028492"/>
    </source>
</evidence>
<dbReference type="HOGENOM" id="CLU_2969138_0_0_11"/>
<gene>
    <name evidence="2" type="ORF">AJAP_09725</name>
</gene>
<keyword evidence="3" id="KW-1185">Reference proteome</keyword>
<dbReference type="Proteomes" id="UP000028492">
    <property type="component" value="Chromosome"/>
</dbReference>